<comment type="similarity">
    <text evidence="2 9">Belongs to the dicarboxylate/amino acid:cation symporter (DAACS) (TC 2.A.23) family.</text>
</comment>
<keyword evidence="5 9" id="KW-0769">Symport</keyword>
<feature type="transmembrane region" description="Helical" evidence="9">
    <location>
        <begin position="243"/>
        <end position="264"/>
    </location>
</feature>
<keyword evidence="11" id="KW-1185">Reference proteome</keyword>
<dbReference type="AlphaFoldDB" id="A0A9P0DPV9"/>
<dbReference type="GO" id="GO:0005886">
    <property type="term" value="C:plasma membrane"/>
    <property type="evidence" value="ECO:0007669"/>
    <property type="project" value="TreeGrafter"/>
</dbReference>
<feature type="transmembrane region" description="Helical" evidence="9">
    <location>
        <begin position="108"/>
        <end position="130"/>
    </location>
</feature>
<dbReference type="PANTHER" id="PTHR11958:SF63">
    <property type="entry name" value="AMINO ACID TRANSPORTER"/>
    <property type="match status" value="1"/>
</dbReference>
<organism evidence="10 11">
    <name type="scientific">Phaedon cochleariae</name>
    <name type="common">Mustard beetle</name>
    <dbReference type="NCBI Taxonomy" id="80249"/>
    <lineage>
        <taxon>Eukaryota</taxon>
        <taxon>Metazoa</taxon>
        <taxon>Ecdysozoa</taxon>
        <taxon>Arthropoda</taxon>
        <taxon>Hexapoda</taxon>
        <taxon>Insecta</taxon>
        <taxon>Pterygota</taxon>
        <taxon>Neoptera</taxon>
        <taxon>Endopterygota</taxon>
        <taxon>Coleoptera</taxon>
        <taxon>Polyphaga</taxon>
        <taxon>Cucujiformia</taxon>
        <taxon>Chrysomeloidea</taxon>
        <taxon>Chrysomelidae</taxon>
        <taxon>Chrysomelinae</taxon>
        <taxon>Chrysomelini</taxon>
        <taxon>Phaedon</taxon>
    </lineage>
</organism>
<gene>
    <name evidence="10" type="ORF">PHAECO_LOCUS11861</name>
</gene>
<dbReference type="InterPro" id="IPR018107">
    <property type="entry name" value="Na-dicarboxylate_symporter_CS"/>
</dbReference>
<name>A0A9P0DPV9_PHACE</name>
<dbReference type="GO" id="GO:0015501">
    <property type="term" value="F:glutamate:sodium symporter activity"/>
    <property type="evidence" value="ECO:0007669"/>
    <property type="project" value="TreeGrafter"/>
</dbReference>
<dbReference type="InterPro" id="IPR036458">
    <property type="entry name" value="Na:dicarbo_symporter_sf"/>
</dbReference>
<feature type="transmembrane region" description="Helical" evidence="9">
    <location>
        <begin position="33"/>
        <end position="51"/>
    </location>
</feature>
<dbReference type="PANTHER" id="PTHR11958">
    <property type="entry name" value="SODIUM/DICARBOXYLATE SYMPORTER-RELATED"/>
    <property type="match status" value="1"/>
</dbReference>
<evidence type="ECO:0000313" key="10">
    <source>
        <dbReference type="EMBL" id="CAH1179670.1"/>
    </source>
</evidence>
<sequence length="489" mass="52987">MAHHQHHNFEVDGVDDDEVPRNKCRTCLKQNTLTIATVVGVIMGAILGIILKSTKDKWSEREIMYIGYLGEVFLRMLKALILPLIISSLVSAIASLDLSLSRKIAFRAIAYYLTTTFAAVVLGIIMVVAIRPGVGHTEMATKQSEDTRNVTTVDTLLDLVRNMFPPNVMEACIFQTRTDLTSPSPNVTDVYKYNISFETVQNTNILGLVVVAAALGIAIAQLGEEARTMANFFHNLMSVSMKITSWVIFLSPVGIFFLVAAQVLQMDDIGSVMSRLGFYFGTVCLGLAVQGFIVLPLLYVALTRKNPFTFISNMGEAIATAFGTASSSATLPLTIRCLEDKNGVDRRVARFALPIGSTINMDGTALYEAVAAIFIAQVNNVPLDIGTLIAISITATAASIGAAGIPQAGVVTMVMVLETVGLPAKEVGLILAVDWLLDRFRTAINVMGDAFGAGIVYHRSLKELGLLEQSSEEEKFQVDKNNHIDETAQ</sequence>
<feature type="transmembrane region" description="Helical" evidence="9">
    <location>
        <begin position="276"/>
        <end position="302"/>
    </location>
</feature>
<keyword evidence="4 9" id="KW-0812">Transmembrane</keyword>
<proteinExistence type="inferred from homology"/>
<evidence type="ECO:0000256" key="9">
    <source>
        <dbReference type="RuleBase" id="RU361216"/>
    </source>
</evidence>
<evidence type="ECO:0000256" key="4">
    <source>
        <dbReference type="ARBA" id="ARBA00022692"/>
    </source>
</evidence>
<dbReference type="InterPro" id="IPR001991">
    <property type="entry name" value="Na-dicarboxylate_symporter"/>
</dbReference>
<dbReference type="GO" id="GO:0015175">
    <property type="term" value="F:neutral L-amino acid transmembrane transporter activity"/>
    <property type="evidence" value="ECO:0007669"/>
    <property type="project" value="TreeGrafter"/>
</dbReference>
<keyword evidence="3 9" id="KW-0813">Transport</keyword>
<reference evidence="10" key="2">
    <citation type="submission" date="2022-10" db="EMBL/GenBank/DDBJ databases">
        <authorList>
            <consortium name="ENA_rothamsted_submissions"/>
            <consortium name="culmorum"/>
            <person name="King R."/>
        </authorList>
    </citation>
    <scope>NUCLEOTIDE SEQUENCE</scope>
</reference>
<evidence type="ECO:0000256" key="5">
    <source>
        <dbReference type="ARBA" id="ARBA00022847"/>
    </source>
</evidence>
<evidence type="ECO:0000256" key="7">
    <source>
        <dbReference type="ARBA" id="ARBA00023136"/>
    </source>
</evidence>
<evidence type="ECO:0000256" key="3">
    <source>
        <dbReference type="ARBA" id="ARBA00022448"/>
    </source>
</evidence>
<evidence type="ECO:0000256" key="6">
    <source>
        <dbReference type="ARBA" id="ARBA00022989"/>
    </source>
</evidence>
<dbReference type="GO" id="GO:0005313">
    <property type="term" value="F:L-glutamate transmembrane transporter activity"/>
    <property type="evidence" value="ECO:0007669"/>
    <property type="project" value="TreeGrafter"/>
</dbReference>
<dbReference type="Proteomes" id="UP001153737">
    <property type="component" value="Chromosome 8"/>
</dbReference>
<dbReference type="Gene3D" id="1.10.3860.10">
    <property type="entry name" value="Sodium:dicarboxylate symporter"/>
    <property type="match status" value="1"/>
</dbReference>
<dbReference type="Pfam" id="PF00375">
    <property type="entry name" value="SDF"/>
    <property type="match status" value="1"/>
</dbReference>
<evidence type="ECO:0000256" key="2">
    <source>
        <dbReference type="ARBA" id="ARBA00006148"/>
    </source>
</evidence>
<dbReference type="InterPro" id="IPR050746">
    <property type="entry name" value="DAACS"/>
</dbReference>
<evidence type="ECO:0000256" key="1">
    <source>
        <dbReference type="ARBA" id="ARBA00004141"/>
    </source>
</evidence>
<dbReference type="EMBL" id="OU896714">
    <property type="protein sequence ID" value="CAH1179670.1"/>
    <property type="molecule type" value="Genomic_DNA"/>
</dbReference>
<feature type="transmembrane region" description="Helical" evidence="9">
    <location>
        <begin position="205"/>
        <end position="223"/>
    </location>
</feature>
<dbReference type="OrthoDB" id="5877963at2759"/>
<comment type="subcellular location">
    <subcellularLocation>
        <location evidence="1 9">Membrane</location>
        <topology evidence="1 9">Multi-pass membrane protein</topology>
    </subcellularLocation>
</comment>
<dbReference type="PROSITE" id="PS00714">
    <property type="entry name" value="NA_DICARBOXYL_SYMP_2"/>
    <property type="match status" value="1"/>
</dbReference>
<reference evidence="10" key="1">
    <citation type="submission" date="2022-01" db="EMBL/GenBank/DDBJ databases">
        <authorList>
            <person name="King R."/>
        </authorList>
    </citation>
    <scope>NUCLEOTIDE SEQUENCE</scope>
</reference>
<feature type="transmembrane region" description="Helical" evidence="9">
    <location>
        <begin position="72"/>
        <end position="96"/>
    </location>
</feature>
<protein>
    <recommendedName>
        <fullName evidence="9">Amino acid transporter</fullName>
    </recommendedName>
</protein>
<keyword evidence="6 9" id="KW-1133">Transmembrane helix</keyword>
<accession>A0A9P0DPV9</accession>
<dbReference type="SUPFAM" id="SSF118215">
    <property type="entry name" value="Proton glutamate symport protein"/>
    <property type="match status" value="1"/>
</dbReference>
<evidence type="ECO:0000313" key="11">
    <source>
        <dbReference type="Proteomes" id="UP001153737"/>
    </source>
</evidence>
<dbReference type="EMBL" id="OU896714">
    <property type="protein sequence ID" value="CAH1179668.1"/>
    <property type="molecule type" value="Genomic_DNA"/>
</dbReference>
<evidence type="ECO:0000256" key="8">
    <source>
        <dbReference type="ARBA" id="ARBA00023180"/>
    </source>
</evidence>
<dbReference type="PRINTS" id="PR00173">
    <property type="entry name" value="EDTRNSPORT"/>
</dbReference>
<keyword evidence="8" id="KW-0325">Glycoprotein</keyword>
<keyword evidence="7 9" id="KW-0472">Membrane</keyword>